<feature type="non-terminal residue" evidence="2">
    <location>
        <position position="32"/>
    </location>
</feature>
<keyword evidence="3" id="KW-1185">Reference proteome</keyword>
<feature type="signal peptide" evidence="1">
    <location>
        <begin position="1"/>
        <end position="19"/>
    </location>
</feature>
<gene>
    <name evidence="2" type="ORF">DILT_LOCUS14508</name>
</gene>
<proteinExistence type="predicted"/>
<reference evidence="2 3" key="1">
    <citation type="submission" date="2018-11" db="EMBL/GenBank/DDBJ databases">
        <authorList>
            <consortium name="Pathogen Informatics"/>
        </authorList>
    </citation>
    <scope>NUCLEOTIDE SEQUENCE [LARGE SCALE GENOMIC DNA]</scope>
</reference>
<dbReference type="Proteomes" id="UP000281553">
    <property type="component" value="Unassembled WGS sequence"/>
</dbReference>
<name>A0A3P7MEU8_DIBLA</name>
<dbReference type="EMBL" id="UYRU01074592">
    <property type="protein sequence ID" value="VDN24810.1"/>
    <property type="molecule type" value="Genomic_DNA"/>
</dbReference>
<keyword evidence="1" id="KW-0732">Signal</keyword>
<evidence type="ECO:0000313" key="2">
    <source>
        <dbReference type="EMBL" id="VDN24810.1"/>
    </source>
</evidence>
<dbReference type="AlphaFoldDB" id="A0A3P7MEU8"/>
<accession>A0A3P7MEU8</accession>
<sequence>MKLLLTVLLLGLLLQVTLAKEKPEEDEEDETK</sequence>
<evidence type="ECO:0000313" key="3">
    <source>
        <dbReference type="Proteomes" id="UP000281553"/>
    </source>
</evidence>
<organism evidence="2 3">
    <name type="scientific">Dibothriocephalus latus</name>
    <name type="common">Fish tapeworm</name>
    <name type="synonym">Diphyllobothrium latum</name>
    <dbReference type="NCBI Taxonomy" id="60516"/>
    <lineage>
        <taxon>Eukaryota</taxon>
        <taxon>Metazoa</taxon>
        <taxon>Spiralia</taxon>
        <taxon>Lophotrochozoa</taxon>
        <taxon>Platyhelminthes</taxon>
        <taxon>Cestoda</taxon>
        <taxon>Eucestoda</taxon>
        <taxon>Diphyllobothriidea</taxon>
        <taxon>Diphyllobothriidae</taxon>
        <taxon>Dibothriocephalus</taxon>
    </lineage>
</organism>
<feature type="chain" id="PRO_5018213380" evidence="1">
    <location>
        <begin position="20"/>
        <end position="32"/>
    </location>
</feature>
<protein>
    <submittedName>
        <fullName evidence="2">Uncharacterized protein</fullName>
    </submittedName>
</protein>
<evidence type="ECO:0000256" key="1">
    <source>
        <dbReference type="SAM" id="SignalP"/>
    </source>
</evidence>